<dbReference type="EMBL" id="CP060825">
    <property type="protein sequence ID" value="QNP65269.1"/>
    <property type="molecule type" value="Genomic_DNA"/>
</dbReference>
<gene>
    <name evidence="2" type="ORF">IAG43_21640</name>
</gene>
<organism evidence="2 3">
    <name type="scientific">Streptomyces genisteinicus</name>
    <dbReference type="NCBI Taxonomy" id="2768068"/>
    <lineage>
        <taxon>Bacteria</taxon>
        <taxon>Bacillati</taxon>
        <taxon>Actinomycetota</taxon>
        <taxon>Actinomycetes</taxon>
        <taxon>Kitasatosporales</taxon>
        <taxon>Streptomycetaceae</taxon>
        <taxon>Streptomyces</taxon>
    </lineage>
</organism>
<dbReference type="Gene3D" id="3.40.630.30">
    <property type="match status" value="1"/>
</dbReference>
<dbReference type="PROSITE" id="PS51186">
    <property type="entry name" value="GNAT"/>
    <property type="match status" value="1"/>
</dbReference>
<name>A0A7H0HXK3_9ACTN</name>
<dbReference type="KEGG" id="sgj:IAG43_21640"/>
<dbReference type="InterPro" id="IPR016181">
    <property type="entry name" value="Acyl_CoA_acyltransferase"/>
</dbReference>
<reference evidence="2 3" key="1">
    <citation type="submission" date="2020-08" db="EMBL/GenBank/DDBJ databases">
        <title>A novel species.</title>
        <authorList>
            <person name="Gao J."/>
        </authorList>
    </citation>
    <scope>NUCLEOTIDE SEQUENCE [LARGE SCALE GENOMIC DNA]</scope>
    <source>
        <strain evidence="2 3">CRPJ-33</strain>
    </source>
</reference>
<dbReference type="AlphaFoldDB" id="A0A7H0HXK3"/>
<dbReference type="RefSeq" id="WP_187742355.1">
    <property type="nucleotide sequence ID" value="NZ_CP060825.1"/>
</dbReference>
<dbReference type="Pfam" id="PF00583">
    <property type="entry name" value="Acetyltransf_1"/>
    <property type="match status" value="1"/>
</dbReference>
<evidence type="ECO:0000313" key="3">
    <source>
        <dbReference type="Proteomes" id="UP000516230"/>
    </source>
</evidence>
<keyword evidence="2" id="KW-0808">Transferase</keyword>
<proteinExistence type="predicted"/>
<dbReference type="SUPFAM" id="SSF55729">
    <property type="entry name" value="Acyl-CoA N-acyltransferases (Nat)"/>
    <property type="match status" value="1"/>
</dbReference>
<evidence type="ECO:0000313" key="2">
    <source>
        <dbReference type="EMBL" id="QNP65269.1"/>
    </source>
</evidence>
<feature type="domain" description="N-acetyltransferase" evidence="1">
    <location>
        <begin position="85"/>
        <end position="216"/>
    </location>
</feature>
<dbReference type="Proteomes" id="UP000516230">
    <property type="component" value="Chromosome"/>
</dbReference>
<dbReference type="GO" id="GO:0016747">
    <property type="term" value="F:acyltransferase activity, transferring groups other than amino-acyl groups"/>
    <property type="evidence" value="ECO:0007669"/>
    <property type="project" value="InterPro"/>
</dbReference>
<evidence type="ECO:0000259" key="1">
    <source>
        <dbReference type="PROSITE" id="PS51186"/>
    </source>
</evidence>
<protein>
    <submittedName>
        <fullName evidence="2">GNAT family N-acetyltransferase</fullName>
    </submittedName>
</protein>
<dbReference type="InterPro" id="IPR000182">
    <property type="entry name" value="GNAT_dom"/>
</dbReference>
<keyword evidence="3" id="KW-1185">Reference proteome</keyword>
<sequence>MSFESTADAVDAWVRGWVVSRGAADPVATPWGFTVDVGQVRHATRHVLTAGDEATVRAVAREVAAPTVWLKVFAAPASVVEWAGPDWRVDEPGWLMWTRLRRVPRPALPPGHRLRTWTRGGVVRVLVTAADGSFAARGQIAVTGATAVVDQIETAPQHRRKGLGRVVMHTLGEAALDAGAGTGLLGGTPDGRALYESLGWRVQAPLVSLFHAGDAL</sequence>
<accession>A0A7H0HXK3</accession>